<evidence type="ECO:0000256" key="5">
    <source>
        <dbReference type="ARBA" id="ARBA00022679"/>
    </source>
</evidence>
<dbReference type="Pfam" id="PF11799">
    <property type="entry name" value="IMS_C"/>
    <property type="match status" value="1"/>
</dbReference>
<evidence type="ECO:0000256" key="8">
    <source>
        <dbReference type="ARBA" id="ARBA00022723"/>
    </source>
</evidence>
<feature type="binding site" evidence="15">
    <location>
        <position position="102"/>
    </location>
    <ligand>
        <name>Mg(2+)</name>
        <dbReference type="ChEBI" id="CHEBI:18420"/>
    </ligand>
</feature>
<dbReference type="InterPro" id="IPR043502">
    <property type="entry name" value="DNA/RNA_pol_sf"/>
</dbReference>
<dbReference type="GO" id="GO:0009432">
    <property type="term" value="P:SOS response"/>
    <property type="evidence" value="ECO:0007669"/>
    <property type="project" value="TreeGrafter"/>
</dbReference>
<name>A0AAQ3QXH1_9BACT</name>
<dbReference type="Proteomes" id="UP001304300">
    <property type="component" value="Chromosome"/>
</dbReference>
<dbReference type="GO" id="GO:0006261">
    <property type="term" value="P:DNA-templated DNA replication"/>
    <property type="evidence" value="ECO:0007669"/>
    <property type="project" value="UniProtKB-UniRule"/>
</dbReference>
<evidence type="ECO:0000256" key="2">
    <source>
        <dbReference type="ARBA" id="ARBA00010945"/>
    </source>
</evidence>
<dbReference type="InterPro" id="IPR050116">
    <property type="entry name" value="DNA_polymerase-Y"/>
</dbReference>
<evidence type="ECO:0000313" key="17">
    <source>
        <dbReference type="EMBL" id="WOO43067.1"/>
    </source>
</evidence>
<dbReference type="GO" id="GO:0005829">
    <property type="term" value="C:cytosol"/>
    <property type="evidence" value="ECO:0007669"/>
    <property type="project" value="TreeGrafter"/>
</dbReference>
<dbReference type="PANTHER" id="PTHR11076">
    <property type="entry name" value="DNA REPAIR POLYMERASE UMUC / TRANSFERASE FAMILY MEMBER"/>
    <property type="match status" value="1"/>
</dbReference>
<dbReference type="EMBL" id="CP136920">
    <property type="protein sequence ID" value="WOO43067.1"/>
    <property type="molecule type" value="Genomic_DNA"/>
</dbReference>
<dbReference type="PANTHER" id="PTHR11076:SF33">
    <property type="entry name" value="DNA POLYMERASE KAPPA"/>
    <property type="match status" value="1"/>
</dbReference>
<keyword evidence="11 15" id="KW-0239">DNA-directed DNA polymerase</keyword>
<keyword evidence="4 15" id="KW-0963">Cytoplasm</keyword>
<gene>
    <name evidence="15 17" type="primary">dinB</name>
    <name evidence="17" type="ORF">RZN69_08170</name>
</gene>
<evidence type="ECO:0000256" key="11">
    <source>
        <dbReference type="ARBA" id="ARBA00022932"/>
    </source>
</evidence>
<dbReference type="InterPro" id="IPR017961">
    <property type="entry name" value="DNA_pol_Y-fam_little_finger"/>
</dbReference>
<keyword evidence="6 15" id="KW-0548">Nucleotidyltransferase</keyword>
<keyword evidence="7 15" id="KW-0235">DNA replication</keyword>
<dbReference type="NCBIfam" id="NF002677">
    <property type="entry name" value="PRK02406.1"/>
    <property type="match status" value="1"/>
</dbReference>
<dbReference type="PROSITE" id="PS50173">
    <property type="entry name" value="UMUC"/>
    <property type="match status" value="1"/>
</dbReference>
<dbReference type="EC" id="2.7.7.7" evidence="15"/>
<dbReference type="GO" id="GO:0003887">
    <property type="term" value="F:DNA-directed DNA polymerase activity"/>
    <property type="evidence" value="ECO:0007669"/>
    <property type="project" value="UniProtKB-UniRule"/>
</dbReference>
<keyword evidence="9 15" id="KW-0227">DNA damage</keyword>
<evidence type="ECO:0000256" key="15">
    <source>
        <dbReference type="HAMAP-Rule" id="MF_01113"/>
    </source>
</evidence>
<dbReference type="Gene3D" id="3.30.1490.100">
    <property type="entry name" value="DNA polymerase, Y-family, little finger domain"/>
    <property type="match status" value="1"/>
</dbReference>
<evidence type="ECO:0000256" key="7">
    <source>
        <dbReference type="ARBA" id="ARBA00022705"/>
    </source>
</evidence>
<keyword evidence="3 15" id="KW-0515">Mutator protein</keyword>
<evidence type="ECO:0000256" key="9">
    <source>
        <dbReference type="ARBA" id="ARBA00022763"/>
    </source>
</evidence>
<dbReference type="InterPro" id="IPR022880">
    <property type="entry name" value="DNApol_IV"/>
</dbReference>
<evidence type="ECO:0000256" key="12">
    <source>
        <dbReference type="ARBA" id="ARBA00023125"/>
    </source>
</evidence>
<comment type="function">
    <text evidence="15">Poorly processive, error-prone DNA polymerase involved in untargeted mutagenesis. Copies undamaged DNA at stalled replication forks, which arise in vivo from mismatched or misaligned primer ends. These misaligned primers can be extended by PolIV. Exhibits no 3'-5' exonuclease (proofreading) activity. May be involved in translesional synthesis, in conjunction with the beta clamp from PolIII.</text>
</comment>
<evidence type="ECO:0000259" key="16">
    <source>
        <dbReference type="PROSITE" id="PS50173"/>
    </source>
</evidence>
<sequence>MRKIIHIDMDCFYAAIEIRERPELADKPVAVGGQSRRGVLTTCNYVAREFGVRSAMPVFKALQLCPRLVCLPIRFDLYRRESARIREIFSRYSKLVEPLSLDEAYLDLSDSPEPASELAKRIRADIKRETGLTASAGISSNKLVAKIASDWNKPDGQKVVRPERIEAFMRDLPVRRLWGVGPKASARFAAIGIKTCGDLQKLEVDEIRRHFGNFGLELYQLCRGIDDRPVSPDRQRKSMSNEHTFSENITSPEACEWPLKRQVEELLEDLASKQSNRVIHKAFIKLKFDDFSKTTMETICERPTYEVYRTLLESAWKRGTGKVRLIGAGVRFRDEVAWEQMELDWED</sequence>
<protein>
    <recommendedName>
        <fullName evidence="15">DNA polymerase IV</fullName>
        <shortName evidence="15">Pol IV</shortName>
        <ecNumber evidence="15">2.7.7.7</ecNumber>
    </recommendedName>
</protein>
<comment type="catalytic activity">
    <reaction evidence="14 15">
        <text>DNA(n) + a 2'-deoxyribonucleoside 5'-triphosphate = DNA(n+1) + diphosphate</text>
        <dbReference type="Rhea" id="RHEA:22508"/>
        <dbReference type="Rhea" id="RHEA-COMP:17339"/>
        <dbReference type="Rhea" id="RHEA-COMP:17340"/>
        <dbReference type="ChEBI" id="CHEBI:33019"/>
        <dbReference type="ChEBI" id="CHEBI:61560"/>
        <dbReference type="ChEBI" id="CHEBI:173112"/>
        <dbReference type="EC" id="2.7.7.7"/>
    </reaction>
</comment>
<comment type="subcellular location">
    <subcellularLocation>
        <location evidence="1 15">Cytoplasm</location>
    </subcellularLocation>
</comment>
<accession>A0AAQ3QXH1</accession>
<reference evidence="17 18" key="1">
    <citation type="submission" date="2023-10" db="EMBL/GenBank/DDBJ databases">
        <title>Rubellicoccus peritrichatus gen. nov., sp. nov., isolated from an algae of coral reef tank.</title>
        <authorList>
            <person name="Luo J."/>
        </authorList>
    </citation>
    <scope>NUCLEOTIDE SEQUENCE [LARGE SCALE GENOMIC DNA]</scope>
    <source>
        <strain evidence="17 18">CR14</strain>
    </source>
</reference>
<keyword evidence="12 15" id="KW-0238">DNA-binding</keyword>
<dbReference type="CDD" id="cd03586">
    <property type="entry name" value="PolY_Pol_IV_kappa"/>
    <property type="match status" value="1"/>
</dbReference>
<evidence type="ECO:0000256" key="3">
    <source>
        <dbReference type="ARBA" id="ARBA00022457"/>
    </source>
</evidence>
<keyword evidence="10 15" id="KW-0460">Magnesium</keyword>
<dbReference type="SUPFAM" id="SSF56672">
    <property type="entry name" value="DNA/RNA polymerases"/>
    <property type="match status" value="1"/>
</dbReference>
<dbReference type="AlphaFoldDB" id="A0AAQ3QXH1"/>
<dbReference type="FunFam" id="3.40.1170.60:FF:000001">
    <property type="entry name" value="DNA polymerase IV"/>
    <property type="match status" value="1"/>
</dbReference>
<dbReference type="InterPro" id="IPR036775">
    <property type="entry name" value="DNA_pol_Y-fam_lit_finger_sf"/>
</dbReference>
<dbReference type="Gene3D" id="3.40.1170.60">
    <property type="match status" value="1"/>
</dbReference>
<dbReference type="GO" id="GO:0000287">
    <property type="term" value="F:magnesium ion binding"/>
    <property type="evidence" value="ECO:0007669"/>
    <property type="project" value="UniProtKB-UniRule"/>
</dbReference>
<dbReference type="Gene3D" id="3.30.70.270">
    <property type="match status" value="1"/>
</dbReference>
<keyword evidence="18" id="KW-1185">Reference proteome</keyword>
<comment type="subunit">
    <text evidence="15">Monomer.</text>
</comment>
<dbReference type="InterPro" id="IPR053848">
    <property type="entry name" value="IMS_HHH_1"/>
</dbReference>
<organism evidence="17 18">
    <name type="scientific">Rubellicoccus peritrichatus</name>
    <dbReference type="NCBI Taxonomy" id="3080537"/>
    <lineage>
        <taxon>Bacteria</taxon>
        <taxon>Pseudomonadati</taxon>
        <taxon>Verrucomicrobiota</taxon>
        <taxon>Opitutia</taxon>
        <taxon>Puniceicoccales</taxon>
        <taxon>Cerasicoccaceae</taxon>
        <taxon>Rubellicoccus</taxon>
    </lineage>
</organism>
<evidence type="ECO:0000256" key="14">
    <source>
        <dbReference type="ARBA" id="ARBA00049244"/>
    </source>
</evidence>
<feature type="active site" evidence="15">
    <location>
        <position position="103"/>
    </location>
</feature>
<dbReference type="GO" id="GO:0003684">
    <property type="term" value="F:damaged DNA binding"/>
    <property type="evidence" value="ECO:0007669"/>
    <property type="project" value="InterPro"/>
</dbReference>
<evidence type="ECO:0000313" key="18">
    <source>
        <dbReference type="Proteomes" id="UP001304300"/>
    </source>
</evidence>
<dbReference type="HAMAP" id="MF_01113">
    <property type="entry name" value="DNApol_IV"/>
    <property type="match status" value="1"/>
</dbReference>
<evidence type="ECO:0000256" key="6">
    <source>
        <dbReference type="ARBA" id="ARBA00022695"/>
    </source>
</evidence>
<feature type="binding site" evidence="15">
    <location>
        <position position="8"/>
    </location>
    <ligand>
        <name>Mg(2+)</name>
        <dbReference type="ChEBI" id="CHEBI:18420"/>
    </ligand>
</feature>
<dbReference type="Gene3D" id="1.10.150.20">
    <property type="entry name" value="5' to 3' exonuclease, C-terminal subdomain"/>
    <property type="match status" value="1"/>
</dbReference>
<dbReference type="InterPro" id="IPR001126">
    <property type="entry name" value="UmuC"/>
</dbReference>
<evidence type="ECO:0000256" key="10">
    <source>
        <dbReference type="ARBA" id="ARBA00022842"/>
    </source>
</evidence>
<dbReference type="Pfam" id="PF00817">
    <property type="entry name" value="IMS"/>
    <property type="match status" value="1"/>
</dbReference>
<proteinExistence type="inferred from homology"/>
<dbReference type="KEGG" id="puo:RZN69_08170"/>
<evidence type="ECO:0000256" key="1">
    <source>
        <dbReference type="ARBA" id="ARBA00004496"/>
    </source>
</evidence>
<comment type="cofactor">
    <cofactor evidence="15">
        <name>Mg(2+)</name>
        <dbReference type="ChEBI" id="CHEBI:18420"/>
    </cofactor>
    <text evidence="15">Binds 2 magnesium ions per subunit.</text>
</comment>
<evidence type="ECO:0000256" key="4">
    <source>
        <dbReference type="ARBA" id="ARBA00022490"/>
    </source>
</evidence>
<dbReference type="RefSeq" id="WP_317835603.1">
    <property type="nucleotide sequence ID" value="NZ_CP136920.1"/>
</dbReference>
<keyword evidence="13 15" id="KW-0234">DNA repair</keyword>
<feature type="domain" description="UmuC" evidence="16">
    <location>
        <begin position="4"/>
        <end position="181"/>
    </location>
</feature>
<feature type="site" description="Substrate discrimination" evidence="15">
    <location>
        <position position="13"/>
    </location>
</feature>
<dbReference type="Pfam" id="PF21999">
    <property type="entry name" value="IMS_HHH_1"/>
    <property type="match status" value="1"/>
</dbReference>
<dbReference type="GO" id="GO:0006281">
    <property type="term" value="P:DNA repair"/>
    <property type="evidence" value="ECO:0007669"/>
    <property type="project" value="UniProtKB-UniRule"/>
</dbReference>
<dbReference type="InterPro" id="IPR043128">
    <property type="entry name" value="Rev_trsase/Diguanyl_cyclase"/>
</dbReference>
<keyword evidence="8 15" id="KW-0479">Metal-binding</keyword>
<evidence type="ECO:0000256" key="13">
    <source>
        <dbReference type="ARBA" id="ARBA00023204"/>
    </source>
</evidence>
<comment type="similarity">
    <text evidence="2 15">Belongs to the DNA polymerase type-Y family.</text>
</comment>
<keyword evidence="5 15" id="KW-0808">Transferase</keyword>
<dbReference type="GO" id="GO:0042276">
    <property type="term" value="P:error-prone translesion synthesis"/>
    <property type="evidence" value="ECO:0007669"/>
    <property type="project" value="TreeGrafter"/>
</dbReference>
<dbReference type="SUPFAM" id="SSF100879">
    <property type="entry name" value="Lesion bypass DNA polymerase (Y-family), little finger domain"/>
    <property type="match status" value="1"/>
</dbReference>